<accession>A0AAW3TWA6</accession>
<keyword evidence="3" id="KW-1185">Reference proteome</keyword>
<evidence type="ECO:0000313" key="2">
    <source>
        <dbReference type="EMBL" id="MBB3877471.1"/>
    </source>
</evidence>
<feature type="compositionally biased region" description="Basic and acidic residues" evidence="1">
    <location>
        <begin position="21"/>
        <end position="31"/>
    </location>
</feature>
<dbReference type="Proteomes" id="UP000528945">
    <property type="component" value="Unassembled WGS sequence"/>
</dbReference>
<feature type="region of interest" description="Disordered" evidence="1">
    <location>
        <begin position="20"/>
        <end position="119"/>
    </location>
</feature>
<dbReference type="EMBL" id="JACIDB010000018">
    <property type="protein sequence ID" value="MBB3877471.1"/>
    <property type="molecule type" value="Genomic_DNA"/>
</dbReference>
<evidence type="ECO:0000313" key="3">
    <source>
        <dbReference type="Proteomes" id="UP000528945"/>
    </source>
</evidence>
<dbReference type="AlphaFoldDB" id="A0AAW3TWA6"/>
<feature type="compositionally biased region" description="Basic and acidic residues" evidence="1">
    <location>
        <begin position="68"/>
        <end position="119"/>
    </location>
</feature>
<dbReference type="PROSITE" id="PS51257">
    <property type="entry name" value="PROKAR_LIPOPROTEIN"/>
    <property type="match status" value="1"/>
</dbReference>
<reference evidence="2 3" key="1">
    <citation type="submission" date="2020-08" db="EMBL/GenBank/DDBJ databases">
        <title>Genomic Encyclopedia of Type Strains, Phase IV (KMG-IV): sequencing the most valuable type-strain genomes for metagenomic binning, comparative biology and taxonomic classification.</title>
        <authorList>
            <person name="Goeker M."/>
        </authorList>
    </citation>
    <scope>NUCLEOTIDE SEQUENCE [LARGE SCALE GENOMIC DNA]</scope>
    <source>
        <strain evidence="2 3">DSM 15581</strain>
    </source>
</reference>
<feature type="compositionally biased region" description="Low complexity" evidence="1">
    <location>
        <begin position="58"/>
        <end position="67"/>
    </location>
</feature>
<name>A0AAW3TWA6_9SPHN</name>
<comment type="caution">
    <text evidence="2">The sequence shown here is derived from an EMBL/GenBank/DDBJ whole genome shotgun (WGS) entry which is preliminary data.</text>
</comment>
<proteinExistence type="predicted"/>
<protein>
    <submittedName>
        <fullName evidence="2">Membrane protein YqiK</fullName>
    </submittedName>
</protein>
<dbReference type="RefSeq" id="WP_147036722.1">
    <property type="nucleotide sequence ID" value="NZ_JACIDB010000018.1"/>
</dbReference>
<gene>
    <name evidence="2" type="ORF">GGR47_003739</name>
</gene>
<sequence length="119" mass="12471">MIRPALFAVVAALALVAGCDGPKEDAGEKADANAGVVSSEDTIAKGPAERVGEAQDQADASRNAAIEARADAAEDDADAVRAEADRKADALEEQARQVRERAEQKADAEEDRADAIRNR</sequence>
<organism evidence="2 3">
    <name type="scientific">Sphingomonas aquatilis</name>
    <dbReference type="NCBI Taxonomy" id="93063"/>
    <lineage>
        <taxon>Bacteria</taxon>
        <taxon>Pseudomonadati</taxon>
        <taxon>Pseudomonadota</taxon>
        <taxon>Alphaproteobacteria</taxon>
        <taxon>Sphingomonadales</taxon>
        <taxon>Sphingomonadaceae</taxon>
        <taxon>Sphingomonas</taxon>
    </lineage>
</organism>
<evidence type="ECO:0000256" key="1">
    <source>
        <dbReference type="SAM" id="MobiDB-lite"/>
    </source>
</evidence>